<name>A0AAW2ZAK2_9EUKA</name>
<proteinExistence type="predicted"/>
<dbReference type="Pfam" id="PF13519">
    <property type="entry name" value="VWA_2"/>
    <property type="match status" value="1"/>
</dbReference>
<dbReference type="InterPro" id="IPR039510">
    <property type="entry name" value="Vint_dom"/>
</dbReference>
<dbReference type="SMART" id="SM00327">
    <property type="entry name" value="VWA"/>
    <property type="match status" value="1"/>
</dbReference>
<dbReference type="PROSITE" id="PS50234">
    <property type="entry name" value="VWFA"/>
    <property type="match status" value="1"/>
</dbReference>
<feature type="domain" description="VWFA" evidence="1">
    <location>
        <begin position="44"/>
        <end position="247"/>
    </location>
</feature>
<evidence type="ECO:0000313" key="3">
    <source>
        <dbReference type="Proteomes" id="UP001431209"/>
    </source>
</evidence>
<reference evidence="2 3" key="1">
    <citation type="submission" date="2024-03" db="EMBL/GenBank/DDBJ databases">
        <title>The Acrasis kona genome and developmental transcriptomes reveal deep origins of eukaryotic multicellular pathways.</title>
        <authorList>
            <person name="Sheikh S."/>
            <person name="Fu C.-J."/>
            <person name="Brown M.W."/>
            <person name="Baldauf S.L."/>
        </authorList>
    </citation>
    <scope>NUCLEOTIDE SEQUENCE [LARGE SCALE GENOMIC DNA]</scope>
    <source>
        <strain evidence="2 3">ATCC MYA-3509</strain>
    </source>
</reference>
<gene>
    <name evidence="2" type="ORF">AKO1_001958</name>
</gene>
<keyword evidence="3" id="KW-1185">Reference proteome</keyword>
<dbReference type="InterPro" id="IPR032838">
    <property type="entry name" value="Vwaint_dom"/>
</dbReference>
<dbReference type="PANTHER" id="PTHR10579">
    <property type="entry name" value="CALCIUM-ACTIVATED CHLORIDE CHANNEL REGULATOR"/>
    <property type="match status" value="1"/>
</dbReference>
<evidence type="ECO:0000313" key="2">
    <source>
        <dbReference type="EMBL" id="KAL0486297.1"/>
    </source>
</evidence>
<evidence type="ECO:0000259" key="1">
    <source>
        <dbReference type="PROSITE" id="PS50234"/>
    </source>
</evidence>
<dbReference type="EMBL" id="JAOPGA020001214">
    <property type="protein sequence ID" value="KAL0486297.1"/>
    <property type="molecule type" value="Genomic_DNA"/>
</dbReference>
<dbReference type="Proteomes" id="UP001431209">
    <property type="component" value="Unassembled WGS sequence"/>
</dbReference>
<dbReference type="Pfam" id="PF14623">
    <property type="entry name" value="Vint"/>
    <property type="match status" value="1"/>
</dbReference>
<dbReference type="InterPro" id="IPR002035">
    <property type="entry name" value="VWF_A"/>
</dbReference>
<comment type="caution">
    <text evidence="2">The sequence shown here is derived from an EMBL/GenBank/DDBJ whole genome shotgun (WGS) entry which is preliminary data.</text>
</comment>
<accession>A0AAW2ZAK2</accession>
<dbReference type="InterPro" id="IPR051266">
    <property type="entry name" value="CLCR"/>
</dbReference>
<protein>
    <submittedName>
        <fullName evidence="2">Developmentally-regulated vWFA domain protein</fullName>
    </submittedName>
</protein>
<dbReference type="SUPFAM" id="SSF53300">
    <property type="entry name" value="vWA-like"/>
    <property type="match status" value="1"/>
</dbReference>
<dbReference type="Pfam" id="PF14624">
    <property type="entry name" value="Vwaint"/>
    <property type="match status" value="1"/>
</dbReference>
<dbReference type="Gene3D" id="3.40.50.410">
    <property type="entry name" value="von Willebrand factor, type A domain"/>
    <property type="match status" value="1"/>
</dbReference>
<dbReference type="PANTHER" id="PTHR10579:SF156">
    <property type="entry name" value="VWFA DOMAIN-CONTAINING PROTEIN"/>
    <property type="match status" value="1"/>
</dbReference>
<dbReference type="AlphaFoldDB" id="A0AAW2ZAK2"/>
<sequence length="648" mass="72064">MAPTLQDLQESNDIAVVVQPNQSKKHVLIKLLPSHTDKSRKPVNICCVIDISGSMADIAKVQSSTGTDESNGLSILDLVKHSVRTIMATMNPEDDLSIVSFSDDAELVLNTTKMDKNGKNKAEAVLNKLQPTCSTNIWAGLEKGLNVLRENDHKTLPALLLFTDGQPNVEPPRGHIPMLKMYKDKHGLPCIINTFGFGYNLDSTLLYKLAYEGCGSYTFIPDGGLVGTAFINSTANLYNIRALNASVSVELINGATISTNNPVMGGFPHVDSSWGTTVDIGSIQLEQSKDVIIKLDKMAPDQLPSVSVTLKYNQVPTGKLVTISNQVDVSNQPLLDDKELEAQYHRLQFVDTIMEVHKKQSRSKLSFDDSKKIVANLSKEITKNNDQRVDALLKDIEGQVLLSIEPNFWKKWGRHYLLSLLMAHRQQQCNNFKDPGVQVYGSETFNNLRDEFDEIFRKLPAPKPAVAKKNAAPVNMRNYHYVNNGCFHGDCYVLDQNDDKILVRNVRKGQVLKTDQGFSNVSCVIKMNSSEDVDKLVELEGGLKITPWHPIMYDGKWCFPNEVSSAVNVKCDAVFTFVLEKDHVVLVNGVPCVTLGHGFKDDVREHDFFGTQKVIQNLKMLSGWDEGFVVASGHWRDEKGNVCKIGEC</sequence>
<organism evidence="2 3">
    <name type="scientific">Acrasis kona</name>
    <dbReference type="NCBI Taxonomy" id="1008807"/>
    <lineage>
        <taxon>Eukaryota</taxon>
        <taxon>Discoba</taxon>
        <taxon>Heterolobosea</taxon>
        <taxon>Tetramitia</taxon>
        <taxon>Eutetramitia</taxon>
        <taxon>Acrasidae</taxon>
        <taxon>Acrasis</taxon>
    </lineage>
</organism>
<dbReference type="InterPro" id="IPR036465">
    <property type="entry name" value="vWFA_dom_sf"/>
</dbReference>